<gene>
    <name evidence="6" type="ORF">SDRG_11810</name>
</gene>
<dbReference type="CDD" id="cd02248">
    <property type="entry name" value="Peptidase_C1A"/>
    <property type="match status" value="1"/>
</dbReference>
<dbReference type="PROSITE" id="PS00139">
    <property type="entry name" value="THIOL_PROTEASE_CYS"/>
    <property type="match status" value="1"/>
</dbReference>
<evidence type="ECO:0000256" key="4">
    <source>
        <dbReference type="SAM" id="SignalP"/>
    </source>
</evidence>
<feature type="compositionally biased region" description="Basic residues" evidence="3">
    <location>
        <begin position="427"/>
        <end position="444"/>
    </location>
</feature>
<evidence type="ECO:0000259" key="5">
    <source>
        <dbReference type="SMART" id="SM00645"/>
    </source>
</evidence>
<dbReference type="InterPro" id="IPR038765">
    <property type="entry name" value="Papain-like_cys_pep_sf"/>
</dbReference>
<dbReference type="AlphaFoldDB" id="T0PY86"/>
<comment type="similarity">
    <text evidence="1">Belongs to the peptidase C1 family.</text>
</comment>
<feature type="signal peptide" evidence="4">
    <location>
        <begin position="1"/>
        <end position="18"/>
    </location>
</feature>
<evidence type="ECO:0000256" key="3">
    <source>
        <dbReference type="SAM" id="MobiDB-lite"/>
    </source>
</evidence>
<feature type="compositionally biased region" description="Acidic residues" evidence="3">
    <location>
        <begin position="361"/>
        <end position="398"/>
    </location>
</feature>
<dbReference type="VEuPathDB" id="FungiDB:SDRG_11810"/>
<evidence type="ECO:0000313" key="7">
    <source>
        <dbReference type="Proteomes" id="UP000030762"/>
    </source>
</evidence>
<proteinExistence type="inferred from homology"/>
<evidence type="ECO:0000256" key="1">
    <source>
        <dbReference type="ARBA" id="ARBA00008455"/>
    </source>
</evidence>
<dbReference type="PRINTS" id="PR00705">
    <property type="entry name" value="PAPAIN"/>
</dbReference>
<accession>T0PY86</accession>
<keyword evidence="2" id="KW-0865">Zymogen</keyword>
<dbReference type="InParanoid" id="T0PY86"/>
<feature type="chain" id="PRO_5018768014" description="Peptidase C1A papain C-terminal domain-containing protein" evidence="4">
    <location>
        <begin position="19"/>
        <end position="451"/>
    </location>
</feature>
<dbReference type="GeneID" id="19952537"/>
<dbReference type="OMA" id="NAHEFQA"/>
<dbReference type="SMART" id="SM00645">
    <property type="entry name" value="Pept_C1"/>
    <property type="match status" value="1"/>
</dbReference>
<dbReference type="PANTHER" id="PTHR12411">
    <property type="entry name" value="CYSTEINE PROTEASE FAMILY C1-RELATED"/>
    <property type="match status" value="1"/>
</dbReference>
<protein>
    <recommendedName>
        <fullName evidence="5">Peptidase C1A papain C-terminal domain-containing protein</fullName>
    </recommendedName>
</protein>
<dbReference type="Proteomes" id="UP000030762">
    <property type="component" value="Unassembled WGS sequence"/>
</dbReference>
<reference evidence="6 7" key="1">
    <citation type="submission" date="2012-04" db="EMBL/GenBank/DDBJ databases">
        <title>The Genome Sequence of Saprolegnia declina VS20.</title>
        <authorList>
            <consortium name="The Broad Institute Genome Sequencing Platform"/>
            <person name="Russ C."/>
            <person name="Nusbaum C."/>
            <person name="Tyler B."/>
            <person name="van West P."/>
            <person name="Dieguez-Uribeondo J."/>
            <person name="de Bruijn I."/>
            <person name="Tripathy S."/>
            <person name="Jiang R."/>
            <person name="Young S.K."/>
            <person name="Zeng Q."/>
            <person name="Gargeya S."/>
            <person name="Fitzgerald M."/>
            <person name="Haas B."/>
            <person name="Abouelleil A."/>
            <person name="Alvarado L."/>
            <person name="Arachchi H.M."/>
            <person name="Berlin A."/>
            <person name="Chapman S.B."/>
            <person name="Goldberg J."/>
            <person name="Griggs A."/>
            <person name="Gujja S."/>
            <person name="Hansen M."/>
            <person name="Howarth C."/>
            <person name="Imamovic A."/>
            <person name="Larimer J."/>
            <person name="McCowen C."/>
            <person name="Montmayeur A."/>
            <person name="Murphy C."/>
            <person name="Neiman D."/>
            <person name="Pearson M."/>
            <person name="Priest M."/>
            <person name="Roberts A."/>
            <person name="Saif S."/>
            <person name="Shea T."/>
            <person name="Sisk P."/>
            <person name="Sykes S."/>
            <person name="Wortman J."/>
            <person name="Nusbaum C."/>
            <person name="Birren B."/>
        </authorList>
    </citation>
    <scope>NUCLEOTIDE SEQUENCE [LARGE SCALE GENOMIC DNA]</scope>
    <source>
        <strain evidence="6 7">VS20</strain>
    </source>
</reference>
<dbReference type="STRING" id="1156394.T0PY86"/>
<dbReference type="EMBL" id="JH767175">
    <property type="protein sequence ID" value="EQC30494.1"/>
    <property type="molecule type" value="Genomic_DNA"/>
</dbReference>
<dbReference type="GO" id="GO:0008234">
    <property type="term" value="F:cysteine-type peptidase activity"/>
    <property type="evidence" value="ECO:0007669"/>
    <property type="project" value="InterPro"/>
</dbReference>
<evidence type="ECO:0000256" key="2">
    <source>
        <dbReference type="ARBA" id="ARBA00023145"/>
    </source>
</evidence>
<dbReference type="InterPro" id="IPR039417">
    <property type="entry name" value="Peptidase_C1A_papain-like"/>
</dbReference>
<keyword evidence="4" id="KW-0732">Signal</keyword>
<name>T0PY86_SAPDV</name>
<evidence type="ECO:0000313" key="6">
    <source>
        <dbReference type="EMBL" id="EQC30494.1"/>
    </source>
</evidence>
<sequence>MKLIFLTALLATASSVVALRMSDTDRAALAKELEQWKSSHAGKSAESLGLLPSQNTEEALTEEAKLEDELTRFANAKEVVADLNKKHPGAIFDYNNQFALLNAHEFQAYVKGSFNKEQARRVLRAEREETTLTQSQIEAADKDWTTSKCMPPVKNQGSCGSCWAFATAGASAMGHCIVTGKLLDLSEQQLVSCAKSAGQGCQGGWPNKALDYISSTGLCSAKDYPYTTSDSACKSSCSKTKLSIGKTVDIRGESAIQKALDTQPISVTVEAGNDVWQHYKSGVVQSCPGAQSDHAVIAVGYGTKDGQQYFKIRNSWGANWGEAGYMYLKRGGGGKGMCNVADGGSYPTLSGKPANNPTDSPSDEPSDYPSDEPSDSPTDEPSDSPTDEPSDSPTDEPSDAPTEYPSDDGSMTDMPTEYPTDAPTTRPHTKHPRTKHPKKPHTKKPCPGASN</sequence>
<dbReference type="eggNOG" id="KOG1543">
    <property type="taxonomic scope" value="Eukaryota"/>
</dbReference>
<dbReference type="InterPro" id="IPR013128">
    <property type="entry name" value="Peptidase_C1A"/>
</dbReference>
<dbReference type="GO" id="GO:0006508">
    <property type="term" value="P:proteolysis"/>
    <property type="evidence" value="ECO:0007669"/>
    <property type="project" value="InterPro"/>
</dbReference>
<dbReference type="Gene3D" id="3.90.70.10">
    <property type="entry name" value="Cysteine proteinases"/>
    <property type="match status" value="1"/>
</dbReference>
<dbReference type="SUPFAM" id="SSF54001">
    <property type="entry name" value="Cysteine proteinases"/>
    <property type="match status" value="1"/>
</dbReference>
<feature type="region of interest" description="Disordered" evidence="3">
    <location>
        <begin position="348"/>
        <end position="451"/>
    </location>
</feature>
<dbReference type="Pfam" id="PF00112">
    <property type="entry name" value="Peptidase_C1"/>
    <property type="match status" value="1"/>
</dbReference>
<dbReference type="InterPro" id="IPR000169">
    <property type="entry name" value="Pept_cys_AS"/>
</dbReference>
<dbReference type="OrthoDB" id="10253408at2759"/>
<dbReference type="InterPro" id="IPR000668">
    <property type="entry name" value="Peptidase_C1A_C"/>
</dbReference>
<dbReference type="RefSeq" id="XP_008616087.1">
    <property type="nucleotide sequence ID" value="XM_008617865.1"/>
</dbReference>
<keyword evidence="7" id="KW-1185">Reference proteome</keyword>
<feature type="domain" description="Peptidase C1A papain C-terminal" evidence="5">
    <location>
        <begin position="138"/>
        <end position="348"/>
    </location>
</feature>
<organism evidence="6 7">
    <name type="scientific">Saprolegnia diclina (strain VS20)</name>
    <dbReference type="NCBI Taxonomy" id="1156394"/>
    <lineage>
        <taxon>Eukaryota</taxon>
        <taxon>Sar</taxon>
        <taxon>Stramenopiles</taxon>
        <taxon>Oomycota</taxon>
        <taxon>Saprolegniomycetes</taxon>
        <taxon>Saprolegniales</taxon>
        <taxon>Saprolegniaceae</taxon>
        <taxon>Saprolegnia</taxon>
    </lineage>
</organism>